<evidence type="ECO:0000313" key="3">
    <source>
        <dbReference type="Proteomes" id="UP000076004"/>
    </source>
</evidence>
<dbReference type="VEuPathDB" id="PlasmoDB:PGABG01_1309700"/>
<reference evidence="2 3" key="1">
    <citation type="journal article" date="2016" name="Nat. Commun.">
        <title>Genomes of cryptic chimpanzee Plasmodium species reveal key evolutionary events leading to human malaria.</title>
        <authorList>
            <person name="Sundararaman S.A."/>
            <person name="Plenderleith L.J."/>
            <person name="Liu W."/>
            <person name="Loy D.E."/>
            <person name="Learn G.H."/>
            <person name="Li Y."/>
            <person name="Shaw K.S."/>
            <person name="Ayouba A."/>
            <person name="Peeters M."/>
            <person name="Speede S."/>
            <person name="Shaw G.M."/>
            <person name="Bushman F.D."/>
            <person name="Brisson D."/>
            <person name="Rayner J.C."/>
            <person name="Sharp P.M."/>
            <person name="Hahn B.H."/>
        </authorList>
    </citation>
    <scope>NUCLEOTIDE SEQUENCE [LARGE SCALE GENOMIC DNA]</scope>
    <source>
        <strain evidence="2 3">SY75</strain>
    </source>
</reference>
<accession>A0A151LDF6</accession>
<dbReference type="RefSeq" id="XP_018639922.1">
    <property type="nucleotide sequence ID" value="XM_018787180.1"/>
</dbReference>
<feature type="region of interest" description="Disordered" evidence="1">
    <location>
        <begin position="247"/>
        <end position="285"/>
    </location>
</feature>
<protein>
    <submittedName>
        <fullName evidence="2">Uncharacterized protein</fullName>
    </submittedName>
</protein>
<feature type="region of interest" description="Disordered" evidence="1">
    <location>
        <begin position="1"/>
        <end position="33"/>
    </location>
</feature>
<feature type="compositionally biased region" description="Basic and acidic residues" evidence="1">
    <location>
        <begin position="10"/>
        <end position="33"/>
    </location>
</feature>
<dbReference type="VEuPathDB" id="PlasmoDB:PGSY75_1311600"/>
<sequence>MKGRNNNNEKNIENEKEIYNVKEDQNVKDSNDNMKNDEFILHHDNLKNIGNMNKQNENYIKCTNKIESHTNNHNNNNNNKNNDNGFYRDHKRLASSYDYETSEVVDTYEEGSNKCYQPTNNINNNLTLKQSYKNNINEEYYKTDSLQNNPYCQLEYNNNINEPYNNINNECSQSNINKTGDITNHIILQEEREIEIKNIKTEDNDNVINEEQKIKREDSEKKNEMGYIKDETNNIFSSDQINYVTSDEKNDLSSNDLNNSLKSDEKNELSSNDLNNSLKSDKNIYIPTNDKNNNIRCDKINYISSNDKNNQVRCDKKIYISSNDSQSDSLPKKSIRNNVEEFIKRKLMENEDMANKFNVFHIGINKIEALKDLYRECKNNFNKSLREKINKLHELRKYYNEGIFERNISVDYITNAEKLNAIKKERLSRLFLYIEDIHKVKQALKAKQHNDLELEHDEKKEYFYDAYEDIEDFFIFDHALSCLNNDVETIFTECENSSFFREDSSIDNFLDEVSSKADEEYNRLNIFARFSLKNYYFFDINKNLCSIYACTPMIIKKFAEKINSYNLTKNEKDINNDNDNLEKNDLDFTIDSTNNEKRNIYASCGLESNHNLDAYVQFHCDKWQENMYDVVEVNSLELDFNRLKCNIM</sequence>
<organism evidence="2 3">
    <name type="scientific">Plasmodium gaboni</name>
    <dbReference type="NCBI Taxonomy" id="647221"/>
    <lineage>
        <taxon>Eukaryota</taxon>
        <taxon>Sar</taxon>
        <taxon>Alveolata</taxon>
        <taxon>Apicomplexa</taxon>
        <taxon>Aconoidasida</taxon>
        <taxon>Haemosporida</taxon>
        <taxon>Plasmodiidae</taxon>
        <taxon>Plasmodium</taxon>
        <taxon>Plasmodium (Laverania)</taxon>
    </lineage>
</organism>
<dbReference type="GeneID" id="29777772"/>
<feature type="compositionally biased region" description="Low complexity" evidence="1">
    <location>
        <begin position="269"/>
        <end position="278"/>
    </location>
</feature>
<gene>
    <name evidence="2" type="ORF">PGSY75_1311600</name>
</gene>
<proteinExistence type="predicted"/>
<dbReference type="AlphaFoldDB" id="A0A151LDF6"/>
<name>A0A151LDF6_9APIC</name>
<comment type="caution">
    <text evidence="2">The sequence shown here is derived from an EMBL/GenBank/DDBJ whole genome shotgun (WGS) entry which is preliminary data.</text>
</comment>
<evidence type="ECO:0000256" key="1">
    <source>
        <dbReference type="SAM" id="MobiDB-lite"/>
    </source>
</evidence>
<evidence type="ECO:0000313" key="2">
    <source>
        <dbReference type="EMBL" id="KYN96917.1"/>
    </source>
</evidence>
<dbReference type="EMBL" id="LVLB01000014">
    <property type="protein sequence ID" value="KYN96917.1"/>
    <property type="molecule type" value="Genomic_DNA"/>
</dbReference>
<dbReference type="Proteomes" id="UP000076004">
    <property type="component" value="Chromosome 13"/>
</dbReference>
<dbReference type="KEGG" id="pgab:PGSY75_1311600"/>
<feature type="compositionally biased region" description="Low complexity" evidence="1">
    <location>
        <begin position="252"/>
        <end position="261"/>
    </location>
</feature>